<dbReference type="InterPro" id="IPR027054">
    <property type="entry name" value="ALG2"/>
</dbReference>
<dbReference type="InterPro" id="IPR001296">
    <property type="entry name" value="Glyco_trans_1"/>
</dbReference>
<evidence type="ECO:0000313" key="4">
    <source>
        <dbReference type="EMBL" id="CAG9538795.1"/>
    </source>
</evidence>
<feature type="domain" description="Glycosyl transferase family 1" evidence="3">
    <location>
        <begin position="9"/>
        <end position="122"/>
    </location>
</feature>
<dbReference type="PANTHER" id="PTHR45918">
    <property type="entry name" value="ALPHA-1,3/1,6-MANNOSYLTRANSFERASE ALG2"/>
    <property type="match status" value="1"/>
</dbReference>
<dbReference type="OrthoDB" id="448893at2759"/>
<dbReference type="SUPFAM" id="SSF53756">
    <property type="entry name" value="UDP-Glycosyltransferase/glycogen phosphorylase"/>
    <property type="match status" value="1"/>
</dbReference>
<reference evidence="4" key="1">
    <citation type="submission" date="2021-09" db="EMBL/GenBank/DDBJ databases">
        <authorList>
            <consortium name="Pathogen Informatics"/>
        </authorList>
    </citation>
    <scope>NUCLEOTIDE SEQUENCE</scope>
</reference>
<keyword evidence="2" id="KW-0808">Transferase</keyword>
<dbReference type="Pfam" id="PF00534">
    <property type="entry name" value="Glycos_transf_1"/>
    <property type="match status" value="1"/>
</dbReference>
<gene>
    <name evidence="4" type="ORF">CJOHNSTONI_LOCUS8466</name>
</gene>
<dbReference type="GO" id="GO:0004378">
    <property type="term" value="F:GDP-Man:Man(1)GlcNAc(2)-PP-Dol alpha-1,3-mannosyltransferase activity"/>
    <property type="evidence" value="ECO:0007669"/>
    <property type="project" value="InterPro"/>
</dbReference>
<evidence type="ECO:0000256" key="1">
    <source>
        <dbReference type="ARBA" id="ARBA00022676"/>
    </source>
</evidence>
<accession>A0A8J2MA27</accession>
<protein>
    <recommendedName>
        <fullName evidence="3">Glycosyl transferase family 1 domain-containing protein</fullName>
    </recommendedName>
</protein>
<evidence type="ECO:0000259" key="3">
    <source>
        <dbReference type="Pfam" id="PF00534"/>
    </source>
</evidence>
<organism evidence="4 5">
    <name type="scientific">Cercopithifilaria johnstoni</name>
    <dbReference type="NCBI Taxonomy" id="2874296"/>
    <lineage>
        <taxon>Eukaryota</taxon>
        <taxon>Metazoa</taxon>
        <taxon>Ecdysozoa</taxon>
        <taxon>Nematoda</taxon>
        <taxon>Chromadorea</taxon>
        <taxon>Rhabditida</taxon>
        <taxon>Spirurina</taxon>
        <taxon>Spiruromorpha</taxon>
        <taxon>Filarioidea</taxon>
        <taxon>Onchocercidae</taxon>
        <taxon>Cercopithifilaria</taxon>
    </lineage>
</organism>
<keyword evidence="5" id="KW-1185">Reference proteome</keyword>
<dbReference type="Proteomes" id="UP000746747">
    <property type="component" value="Unassembled WGS sequence"/>
</dbReference>
<comment type="caution">
    <text evidence="4">The sequence shown here is derived from an EMBL/GenBank/DDBJ whole genome shotgun (WGS) entry which is preliminary data.</text>
</comment>
<dbReference type="PANTHER" id="PTHR45918:SF1">
    <property type="entry name" value="ALPHA-1,3_1,6-MANNOSYLTRANSFERASE ALG2"/>
    <property type="match status" value="1"/>
</dbReference>
<name>A0A8J2MA27_9BILA</name>
<evidence type="ECO:0000313" key="5">
    <source>
        <dbReference type="Proteomes" id="UP000746747"/>
    </source>
</evidence>
<dbReference type="AlphaFoldDB" id="A0A8J2MA27"/>
<dbReference type="Gene3D" id="3.40.50.2000">
    <property type="entry name" value="Glycogen Phosphorylase B"/>
    <property type="match status" value="1"/>
</dbReference>
<sequence>MNVENIAHFNELQENAILLGLPREQYVFLKSPTDEEKLELLRRAIAVLYTPSNEHFGIVPVEAMYMKCCVIAPNSGGPRETIVNEETGFLVNENPDSFAEKMAELIKDKRKAEAMGSAGRKRVESVFAMDNFVLQLENLIREVFFI</sequence>
<dbReference type="GO" id="GO:0012505">
    <property type="term" value="C:endomembrane system"/>
    <property type="evidence" value="ECO:0007669"/>
    <property type="project" value="TreeGrafter"/>
</dbReference>
<evidence type="ECO:0000256" key="2">
    <source>
        <dbReference type="ARBA" id="ARBA00022679"/>
    </source>
</evidence>
<keyword evidence="1" id="KW-0328">Glycosyltransferase</keyword>
<dbReference type="EMBL" id="CAKAEH010001703">
    <property type="protein sequence ID" value="CAG9538795.1"/>
    <property type="molecule type" value="Genomic_DNA"/>
</dbReference>
<proteinExistence type="predicted"/>